<accession>Q7VE62</accession>
<dbReference type="OrthoDB" id="9810148at2"/>
<organism evidence="1 2">
    <name type="scientific">Prochlorococcus marinus (strain SARG / CCMP1375 / SS120)</name>
    <dbReference type="NCBI Taxonomy" id="167539"/>
    <lineage>
        <taxon>Bacteria</taxon>
        <taxon>Bacillati</taxon>
        <taxon>Cyanobacteriota</taxon>
        <taxon>Cyanophyceae</taxon>
        <taxon>Synechococcales</taxon>
        <taxon>Prochlorococcaceae</taxon>
        <taxon>Prochlorococcus</taxon>
    </lineage>
</organism>
<dbReference type="STRING" id="167539.Pro_0151"/>
<evidence type="ECO:0000313" key="2">
    <source>
        <dbReference type="Proteomes" id="UP000001420"/>
    </source>
</evidence>
<sequence length="316" mass="36705">MKDLKELFKEFKYQKLAIELLSSSLEQGRVAPTYLFKGPKGVLQKEIAFRFLEGIADQSINSKNIRNRLISGNHPDLYLIEPTYLMQGNLIKQSDAKNESFKNHIEPQIRVEQIKDLKVFLNKKPVESTLSMALLEDVDTLNESASNALLKTIEEPTSSVLILISSRPERLLDTIKSRCQIIPFKPFENDLLNEILIKTNIKKTLTNMHKELFYLSNGSPYLLKQNLEIIDAIPESIWFKVERLPIKALDALLLAKEITEKLTAEQQIWLINWMQQYYWIKKTNSIIIKRLEQLKLHLKSYVNQKIAWEIALIDLI</sequence>
<dbReference type="HOGENOM" id="CLU_006229_4_4_3"/>
<dbReference type="GO" id="GO:0006261">
    <property type="term" value="P:DNA-templated DNA replication"/>
    <property type="evidence" value="ECO:0007669"/>
    <property type="project" value="TreeGrafter"/>
</dbReference>
<dbReference type="PANTHER" id="PTHR11669">
    <property type="entry name" value="REPLICATION FACTOR C / DNA POLYMERASE III GAMMA-TAU SUBUNIT"/>
    <property type="match status" value="1"/>
</dbReference>
<dbReference type="RefSeq" id="WP_011124306.1">
    <property type="nucleotide sequence ID" value="NC_005042.1"/>
</dbReference>
<keyword evidence="2" id="KW-1185">Reference proteome</keyword>
<proteinExistence type="predicted"/>
<dbReference type="InterPro" id="IPR050238">
    <property type="entry name" value="DNA_Rep/Repair_Clamp_Loader"/>
</dbReference>
<dbReference type="Gene3D" id="3.40.50.300">
    <property type="entry name" value="P-loop containing nucleotide triphosphate hydrolases"/>
    <property type="match status" value="1"/>
</dbReference>
<name>Q7VE62_PROMA</name>
<gene>
    <name evidence="1" type="primary">holB</name>
    <name evidence="1" type="ordered locus">Pro_0151</name>
</gene>
<dbReference type="PANTHER" id="PTHR11669:SF8">
    <property type="entry name" value="DNA POLYMERASE III SUBUNIT DELTA"/>
    <property type="match status" value="1"/>
</dbReference>
<dbReference type="NCBIfam" id="NF005638">
    <property type="entry name" value="PRK07399.1"/>
    <property type="match status" value="1"/>
</dbReference>
<dbReference type="InterPro" id="IPR027417">
    <property type="entry name" value="P-loop_NTPase"/>
</dbReference>
<reference evidence="1 2" key="1">
    <citation type="journal article" date="2003" name="Proc. Natl. Acad. Sci. U.S.A.">
        <title>Genome sequence of the cyanobacterium Prochlorococcus marinus SS120, a nearly minimal oxyphototrophic genome.</title>
        <authorList>
            <person name="Dufresne A."/>
            <person name="Salanoubat M."/>
            <person name="Partensky F."/>
            <person name="Artiguenave F."/>
            <person name="Axmann I.M."/>
            <person name="Barbe V."/>
            <person name="Duprat S."/>
            <person name="Galperin M.Y."/>
            <person name="Koonin E.V."/>
            <person name="Le Gall F."/>
            <person name="Makarova K.S."/>
            <person name="Ostrowski M."/>
            <person name="Oztas S."/>
            <person name="Robert C."/>
            <person name="Rogozin I.B."/>
            <person name="Scanlan D.J."/>
            <person name="Tandeau de Marsac N."/>
            <person name="Weissenbach J."/>
            <person name="Wincker P."/>
            <person name="Wolf Y.I."/>
            <person name="Hess W.R."/>
        </authorList>
    </citation>
    <scope>NUCLEOTIDE SEQUENCE [LARGE SCALE GENOMIC DNA]</scope>
    <source>
        <strain evidence="2">SARG / CCMP1375 / SS120</strain>
    </source>
</reference>
<dbReference type="PATRIC" id="fig|167539.5.peg.157"/>
<protein>
    <submittedName>
        <fullName evidence="1">ATPase involved in DNA replication</fullName>
    </submittedName>
</protein>
<dbReference type="Pfam" id="PF13177">
    <property type="entry name" value="DNA_pol3_delta2"/>
    <property type="match status" value="1"/>
</dbReference>
<dbReference type="SUPFAM" id="SSF52540">
    <property type="entry name" value="P-loop containing nucleoside triphosphate hydrolases"/>
    <property type="match status" value="1"/>
</dbReference>
<dbReference type="KEGG" id="pma:Pro_0151"/>
<dbReference type="AlphaFoldDB" id="Q7VE62"/>
<dbReference type="eggNOG" id="COG0470">
    <property type="taxonomic scope" value="Bacteria"/>
</dbReference>
<dbReference type="EnsemblBacteria" id="AAP99197">
    <property type="protein sequence ID" value="AAP99197"/>
    <property type="gene ID" value="Pro_0151"/>
</dbReference>
<dbReference type="EMBL" id="AE017126">
    <property type="protein sequence ID" value="AAP99197.1"/>
    <property type="molecule type" value="Genomic_DNA"/>
</dbReference>
<dbReference type="Proteomes" id="UP000001420">
    <property type="component" value="Chromosome"/>
</dbReference>
<evidence type="ECO:0000313" key="1">
    <source>
        <dbReference type="EMBL" id="AAP99197.1"/>
    </source>
</evidence>